<dbReference type="OrthoDB" id="167809at2759"/>
<dbReference type="Proteomes" id="UP000053558">
    <property type="component" value="Unassembled WGS sequence"/>
</dbReference>
<dbReference type="SUPFAM" id="SSF52499">
    <property type="entry name" value="Isochorismatase-like hydrolases"/>
    <property type="match status" value="1"/>
</dbReference>
<dbReference type="Gene3D" id="3.40.50.850">
    <property type="entry name" value="Isochorismatase-like"/>
    <property type="match status" value="1"/>
</dbReference>
<organism evidence="5 6">
    <name type="scientific">Coniophora puteana (strain RWD-64-598)</name>
    <name type="common">Brown rot fungus</name>
    <dbReference type="NCBI Taxonomy" id="741705"/>
    <lineage>
        <taxon>Eukaryota</taxon>
        <taxon>Fungi</taxon>
        <taxon>Dikarya</taxon>
        <taxon>Basidiomycota</taxon>
        <taxon>Agaricomycotina</taxon>
        <taxon>Agaricomycetes</taxon>
        <taxon>Agaricomycetidae</taxon>
        <taxon>Boletales</taxon>
        <taxon>Coniophorineae</taxon>
        <taxon>Coniophoraceae</taxon>
        <taxon>Coniophora</taxon>
    </lineage>
</organism>
<dbReference type="GO" id="GO:0016787">
    <property type="term" value="F:hydrolase activity"/>
    <property type="evidence" value="ECO:0007669"/>
    <property type="project" value="UniProtKB-KW"/>
</dbReference>
<comment type="similarity">
    <text evidence="1">Belongs to the isochorismatase family.</text>
</comment>
<dbReference type="GeneID" id="19211924"/>
<dbReference type="PANTHER" id="PTHR43540">
    <property type="entry name" value="PEROXYUREIDOACRYLATE/UREIDOACRYLATE AMIDOHYDROLASE-RELATED"/>
    <property type="match status" value="1"/>
</dbReference>
<sequence>MEAAAPVSHTSYPFPPDRAGTQTPEELSEVPERVLLILGAQEAPLGPPTNGGVPASAALRASIERVLRHARAPSADPAPRIIHIRHCGEPGDADAPGADGWAFVPALAPLAEEYVVDKRAPSAFAGTQLARLVPRQAEIIVVGVQTDFCVRATCAAALARGNEVFLIRGAHGTYDRREYACVENSGKIGRLGARVTPAEMVVREVEEELEDKGAVVLEMWDVPALFADRDR</sequence>
<feature type="domain" description="Isochorismatase-like" evidence="4">
    <location>
        <begin position="35"/>
        <end position="179"/>
    </location>
</feature>
<dbReference type="PANTHER" id="PTHR43540:SF1">
    <property type="entry name" value="ISOCHORISMATASE HYDROLASE"/>
    <property type="match status" value="1"/>
</dbReference>
<dbReference type="AlphaFoldDB" id="A0A5M3MYF2"/>
<protein>
    <submittedName>
        <fullName evidence="5">Isochorismatase hydrolase</fullName>
    </submittedName>
</protein>
<dbReference type="InterPro" id="IPR036380">
    <property type="entry name" value="Isochorismatase-like_sf"/>
</dbReference>
<dbReference type="KEGG" id="cput:CONPUDRAFT_99172"/>
<reference evidence="6" key="1">
    <citation type="journal article" date="2012" name="Science">
        <title>The Paleozoic origin of enzymatic lignin decomposition reconstructed from 31 fungal genomes.</title>
        <authorList>
            <person name="Floudas D."/>
            <person name="Binder M."/>
            <person name="Riley R."/>
            <person name="Barry K."/>
            <person name="Blanchette R.A."/>
            <person name="Henrissat B."/>
            <person name="Martinez A.T."/>
            <person name="Otillar R."/>
            <person name="Spatafora J.W."/>
            <person name="Yadav J.S."/>
            <person name="Aerts A."/>
            <person name="Benoit I."/>
            <person name="Boyd A."/>
            <person name="Carlson A."/>
            <person name="Copeland A."/>
            <person name="Coutinho P.M."/>
            <person name="de Vries R.P."/>
            <person name="Ferreira P."/>
            <person name="Findley K."/>
            <person name="Foster B."/>
            <person name="Gaskell J."/>
            <person name="Glotzer D."/>
            <person name="Gorecki P."/>
            <person name="Heitman J."/>
            <person name="Hesse C."/>
            <person name="Hori C."/>
            <person name="Igarashi K."/>
            <person name="Jurgens J.A."/>
            <person name="Kallen N."/>
            <person name="Kersten P."/>
            <person name="Kohler A."/>
            <person name="Kuees U."/>
            <person name="Kumar T.K.A."/>
            <person name="Kuo A."/>
            <person name="LaButti K."/>
            <person name="Larrondo L.F."/>
            <person name="Lindquist E."/>
            <person name="Ling A."/>
            <person name="Lombard V."/>
            <person name="Lucas S."/>
            <person name="Lundell T."/>
            <person name="Martin R."/>
            <person name="McLaughlin D.J."/>
            <person name="Morgenstern I."/>
            <person name="Morin E."/>
            <person name="Murat C."/>
            <person name="Nagy L.G."/>
            <person name="Nolan M."/>
            <person name="Ohm R.A."/>
            <person name="Patyshakuliyeva A."/>
            <person name="Rokas A."/>
            <person name="Ruiz-Duenas F.J."/>
            <person name="Sabat G."/>
            <person name="Salamov A."/>
            <person name="Samejima M."/>
            <person name="Schmutz J."/>
            <person name="Slot J.C."/>
            <person name="St John F."/>
            <person name="Stenlid J."/>
            <person name="Sun H."/>
            <person name="Sun S."/>
            <person name="Syed K."/>
            <person name="Tsang A."/>
            <person name="Wiebenga A."/>
            <person name="Young D."/>
            <person name="Pisabarro A."/>
            <person name="Eastwood D.C."/>
            <person name="Martin F."/>
            <person name="Cullen D."/>
            <person name="Grigoriev I.V."/>
            <person name="Hibbett D.S."/>
        </authorList>
    </citation>
    <scope>NUCLEOTIDE SEQUENCE [LARGE SCALE GENOMIC DNA]</scope>
    <source>
        <strain evidence="6">RWD-64-598 SS2</strain>
    </source>
</reference>
<keyword evidence="6" id="KW-1185">Reference proteome</keyword>
<evidence type="ECO:0000313" key="5">
    <source>
        <dbReference type="EMBL" id="EIW83641.1"/>
    </source>
</evidence>
<dbReference type="InterPro" id="IPR050272">
    <property type="entry name" value="Isochorismatase-like_hydrls"/>
</dbReference>
<dbReference type="OMA" id="HATYDRI"/>
<proteinExistence type="inferred from homology"/>
<evidence type="ECO:0000256" key="2">
    <source>
        <dbReference type="ARBA" id="ARBA00022801"/>
    </source>
</evidence>
<dbReference type="RefSeq" id="XP_007765592.1">
    <property type="nucleotide sequence ID" value="XM_007767402.1"/>
</dbReference>
<evidence type="ECO:0000313" key="6">
    <source>
        <dbReference type="Proteomes" id="UP000053558"/>
    </source>
</evidence>
<evidence type="ECO:0000256" key="1">
    <source>
        <dbReference type="ARBA" id="ARBA00006336"/>
    </source>
</evidence>
<feature type="region of interest" description="Disordered" evidence="3">
    <location>
        <begin position="1"/>
        <end position="24"/>
    </location>
</feature>
<evidence type="ECO:0000259" key="4">
    <source>
        <dbReference type="Pfam" id="PF00857"/>
    </source>
</evidence>
<accession>A0A5M3MYF2</accession>
<gene>
    <name evidence="5" type="ORF">CONPUDRAFT_99172</name>
</gene>
<dbReference type="InterPro" id="IPR000868">
    <property type="entry name" value="Isochorismatase-like_dom"/>
</dbReference>
<name>A0A5M3MYF2_CONPW</name>
<dbReference type="EMBL" id="JH711575">
    <property type="protein sequence ID" value="EIW83641.1"/>
    <property type="molecule type" value="Genomic_DNA"/>
</dbReference>
<evidence type="ECO:0000256" key="3">
    <source>
        <dbReference type="SAM" id="MobiDB-lite"/>
    </source>
</evidence>
<comment type="caution">
    <text evidence="5">The sequence shown here is derived from an EMBL/GenBank/DDBJ whole genome shotgun (WGS) entry which is preliminary data.</text>
</comment>
<dbReference type="Pfam" id="PF00857">
    <property type="entry name" value="Isochorismatase"/>
    <property type="match status" value="1"/>
</dbReference>
<keyword evidence="2 5" id="KW-0378">Hydrolase</keyword>